<keyword evidence="3" id="KW-1185">Reference proteome</keyword>
<proteinExistence type="predicted"/>
<comment type="caution">
    <text evidence="2">The sequence shown here is derived from an EMBL/GenBank/DDBJ whole genome shotgun (WGS) entry which is preliminary data.</text>
</comment>
<protein>
    <submittedName>
        <fullName evidence="2">Ig-like protein group 2</fullName>
    </submittedName>
</protein>
<sequence length="98" mass="9793">MTLRTSRPLLHPNEPIVVTVAPASATVLPGETEQLVATVTGTDIDTVTWTTSAAAVATVAANGLVTVLETATTGQTATITATSTEDGTKSATAIITVG</sequence>
<feature type="domain" description="BIG2" evidence="1">
    <location>
        <begin position="18"/>
        <end position="93"/>
    </location>
</feature>
<dbReference type="InterPro" id="IPR003343">
    <property type="entry name" value="Big_2"/>
</dbReference>
<dbReference type="AlphaFoldDB" id="A0A2T5ILT6"/>
<accession>A0A2T5ILT6</accession>
<dbReference type="InterPro" id="IPR008964">
    <property type="entry name" value="Invasin/intimin_cell_adhesion"/>
</dbReference>
<organism evidence="2 3">
    <name type="scientific">Trichococcus patagoniensis</name>
    <dbReference type="NCBI Taxonomy" id="382641"/>
    <lineage>
        <taxon>Bacteria</taxon>
        <taxon>Bacillati</taxon>
        <taxon>Bacillota</taxon>
        <taxon>Bacilli</taxon>
        <taxon>Lactobacillales</taxon>
        <taxon>Carnobacteriaceae</taxon>
        <taxon>Trichococcus</taxon>
    </lineage>
</organism>
<dbReference type="Pfam" id="PF02368">
    <property type="entry name" value="Big_2"/>
    <property type="match status" value="1"/>
</dbReference>
<name>A0A2T5ILT6_9LACT</name>
<dbReference type="SUPFAM" id="SSF49373">
    <property type="entry name" value="Invasin/intimin cell-adhesion fragments"/>
    <property type="match status" value="1"/>
</dbReference>
<evidence type="ECO:0000259" key="1">
    <source>
        <dbReference type="Pfam" id="PF02368"/>
    </source>
</evidence>
<dbReference type="EMBL" id="QAOM01000007">
    <property type="protein sequence ID" value="PTQ84786.1"/>
    <property type="molecule type" value="Genomic_DNA"/>
</dbReference>
<dbReference type="Proteomes" id="UP000244161">
    <property type="component" value="Unassembled WGS sequence"/>
</dbReference>
<reference evidence="2 3" key="1">
    <citation type="submission" date="2018-04" db="EMBL/GenBank/DDBJ databases">
        <title>Genomic Encyclopedia of Archaeal and Bacterial Type Strains, Phase II (KMG-II): from individual species to whole genera.</title>
        <authorList>
            <person name="Goeker M."/>
        </authorList>
    </citation>
    <scope>NUCLEOTIDE SEQUENCE [LARGE SCALE GENOMIC DNA]</scope>
    <source>
        <strain evidence="2 3">DSM 18806</strain>
    </source>
</reference>
<evidence type="ECO:0000313" key="2">
    <source>
        <dbReference type="EMBL" id="PTQ84786.1"/>
    </source>
</evidence>
<evidence type="ECO:0000313" key="3">
    <source>
        <dbReference type="Proteomes" id="UP000244161"/>
    </source>
</evidence>
<dbReference type="Gene3D" id="2.60.40.1080">
    <property type="match status" value="1"/>
</dbReference>
<gene>
    <name evidence="2" type="ORF">C8U37_107154</name>
</gene>